<evidence type="ECO:0000313" key="2">
    <source>
        <dbReference type="Proteomes" id="UP000317327"/>
    </source>
</evidence>
<sequence>MLAKLLESTSLSLFGPVPSLPKRPVEVIVTALSSVVLKVSSTATGASFTAATFMVTVATLL</sequence>
<organism evidence="1 2">
    <name type="scientific">Ectopseudomonas mendocina</name>
    <name type="common">Pseudomonas mendocina</name>
    <dbReference type="NCBI Taxonomy" id="300"/>
    <lineage>
        <taxon>Bacteria</taxon>
        <taxon>Pseudomonadati</taxon>
        <taxon>Pseudomonadota</taxon>
        <taxon>Gammaproteobacteria</taxon>
        <taxon>Pseudomonadales</taxon>
        <taxon>Pseudomonadaceae</taxon>
        <taxon>Ectopseudomonas</taxon>
    </lineage>
</organism>
<gene>
    <name evidence="1" type="ORF">EQ836_00270</name>
</gene>
<reference evidence="1 2" key="1">
    <citation type="submission" date="2019-01" db="EMBL/GenBank/DDBJ databases">
        <title>Whole genome shotgun sequencing of Pseudomonas spp. isolated by its ability to degrade furfural.</title>
        <authorList>
            <person name="Donoso R."/>
            <person name="Farkas C."/>
            <person name="Villegas P."/>
            <person name="Gonzales-Toro F."/>
            <person name="Guajardo-Parra M."/>
            <person name="Araya-Nail M."/>
            <person name="Morgante V."/>
            <person name="Perez-Pantoja D."/>
        </authorList>
    </citation>
    <scope>NUCLEOTIDE SEQUENCE [LARGE SCALE GENOMIC DNA]</scope>
    <source>
        <strain evidence="1 2">VN231</strain>
    </source>
</reference>
<dbReference type="AlphaFoldDB" id="A0ABD7S364"/>
<protein>
    <submittedName>
        <fullName evidence="1">Uncharacterized protein</fullName>
    </submittedName>
</protein>
<evidence type="ECO:0000313" key="1">
    <source>
        <dbReference type="EMBL" id="TRO21628.1"/>
    </source>
</evidence>
<dbReference type="EMBL" id="SCFV01000001">
    <property type="protein sequence ID" value="TRO21628.1"/>
    <property type="molecule type" value="Genomic_DNA"/>
</dbReference>
<name>A0ABD7S364_ECTME</name>
<proteinExistence type="predicted"/>
<dbReference type="Proteomes" id="UP000317327">
    <property type="component" value="Unassembled WGS sequence"/>
</dbReference>
<accession>A0ABD7S364</accession>
<comment type="caution">
    <text evidence="1">The sequence shown here is derived from an EMBL/GenBank/DDBJ whole genome shotgun (WGS) entry which is preliminary data.</text>
</comment>